<keyword evidence="2" id="KW-1185">Reference proteome</keyword>
<name>A0AAQ1QYT6_9PSED</name>
<evidence type="ECO:0000313" key="1">
    <source>
        <dbReference type="EMBL" id="SFD52472.1"/>
    </source>
</evidence>
<proteinExistence type="predicted"/>
<reference evidence="1 2" key="1">
    <citation type="submission" date="2016-10" db="EMBL/GenBank/DDBJ databases">
        <authorList>
            <person name="Varghese N."/>
            <person name="Submissions S."/>
        </authorList>
    </citation>
    <scope>NUCLEOTIDE SEQUENCE [LARGE SCALE GENOMIC DNA]</scope>
    <source>
        <strain evidence="1 2">LMG 18378</strain>
    </source>
</reference>
<gene>
    <name evidence="1" type="ORF">SAMN05216577_12838</name>
</gene>
<dbReference type="RefSeq" id="WP_074983718.1">
    <property type="nucleotide sequence ID" value="NZ_FOLS01000028.1"/>
</dbReference>
<dbReference type="Proteomes" id="UP000183385">
    <property type="component" value="Unassembled WGS sequence"/>
</dbReference>
<dbReference type="EMBL" id="FOLS01000028">
    <property type="protein sequence ID" value="SFD52472.1"/>
    <property type="molecule type" value="Genomic_DNA"/>
</dbReference>
<comment type="caution">
    <text evidence="1">The sequence shown here is derived from an EMBL/GenBank/DDBJ whole genome shotgun (WGS) entry which is preliminary data.</text>
</comment>
<dbReference type="AlphaFoldDB" id="A0AAQ1QYT6"/>
<evidence type="ECO:0000313" key="2">
    <source>
        <dbReference type="Proteomes" id="UP000183385"/>
    </source>
</evidence>
<organism evidence="1 2">
    <name type="scientific">Pseudomonas citronellolis</name>
    <dbReference type="NCBI Taxonomy" id="53408"/>
    <lineage>
        <taxon>Bacteria</taxon>
        <taxon>Pseudomonadati</taxon>
        <taxon>Pseudomonadota</taxon>
        <taxon>Gammaproteobacteria</taxon>
        <taxon>Pseudomonadales</taxon>
        <taxon>Pseudomonadaceae</taxon>
        <taxon>Pseudomonas</taxon>
    </lineage>
</organism>
<sequence length="260" mass="28632">MIAPDGKNYTLGRGKLYFDQFAPGTQNTTGQRYFGNTPEFNATADSEELEHFDSDNGVNVKDDSVTLSNTRTGSFTTDNINLDNVALFYLGEKSTTVQTSLTAQTQTIKVKQGRFYQIGASDSNPAGYRHLDNFSAKIGSTAVTAAGNYEVDLPLGRLYIEPGSTDIVDDAELVLTFDVKAYSQNMVISSSDEIVGALYFESTNPKGELLDYYWPYVKLSPNGDFNLKSGDDWQSIPFNIEFLKKGNLEAVYITDRGTTS</sequence>
<accession>A0AAQ1QYT6</accession>
<protein>
    <submittedName>
        <fullName evidence="1">Uncharacterized protein</fullName>
    </submittedName>
</protein>